<sequence length="217" mass="25113">MIYKKIVLALILIFLFHSCGTPYYAGVNDMGGQPATLLLTTGVELNGKVQIKSFDQYSNISYVNFAEGTSNNYHNYPLNEIDYLYFNGSKFYVKLLQGNDMWGGNALRFVKQLTPNNSDLQLYENEFLVKSTDGKVTKEMQLFVQLPQNKLEIYNAQSDKFIPKFDEKVSNYLQNCPELSSKIKSKDKDFFYAFVNQGETKRKQVWMNIVNEFNQCR</sequence>
<dbReference type="OrthoDB" id="1179464at2"/>
<dbReference type="AlphaFoldDB" id="A0A2S4N9S0"/>
<dbReference type="Proteomes" id="UP000237056">
    <property type="component" value="Unassembled WGS sequence"/>
</dbReference>
<organism evidence="1 2">
    <name type="scientific">Flavobacterium croceum DSM 17960</name>
    <dbReference type="NCBI Taxonomy" id="1121886"/>
    <lineage>
        <taxon>Bacteria</taxon>
        <taxon>Pseudomonadati</taxon>
        <taxon>Bacteroidota</taxon>
        <taxon>Flavobacteriia</taxon>
        <taxon>Flavobacteriales</taxon>
        <taxon>Flavobacteriaceae</taxon>
        <taxon>Flavobacterium</taxon>
    </lineage>
</organism>
<dbReference type="RefSeq" id="WP_103725639.1">
    <property type="nucleotide sequence ID" value="NZ_PQNY01000005.1"/>
</dbReference>
<evidence type="ECO:0000313" key="2">
    <source>
        <dbReference type="Proteomes" id="UP000237056"/>
    </source>
</evidence>
<evidence type="ECO:0000313" key="1">
    <source>
        <dbReference type="EMBL" id="POS02203.1"/>
    </source>
</evidence>
<reference evidence="1 2" key="1">
    <citation type="submission" date="2018-01" db="EMBL/GenBank/DDBJ databases">
        <title>Genomic Encyclopedia of Type Strains, Phase I: the one thousand microbial genomes (KMG-I) project.</title>
        <authorList>
            <person name="Goeker M."/>
        </authorList>
    </citation>
    <scope>NUCLEOTIDE SEQUENCE [LARGE SCALE GENOMIC DNA]</scope>
    <source>
        <strain evidence="1 2">DSM 17960</strain>
    </source>
</reference>
<gene>
    <name evidence="1" type="ORF">Q361_10598</name>
</gene>
<dbReference type="EMBL" id="PQNY01000005">
    <property type="protein sequence ID" value="POS02203.1"/>
    <property type="molecule type" value="Genomic_DNA"/>
</dbReference>
<keyword evidence="2" id="KW-1185">Reference proteome</keyword>
<proteinExistence type="predicted"/>
<accession>A0A2S4N9S0</accession>
<protein>
    <submittedName>
        <fullName evidence="1">Uncharacterized protein</fullName>
    </submittedName>
</protein>
<name>A0A2S4N9S0_9FLAO</name>
<comment type="caution">
    <text evidence="1">The sequence shown here is derived from an EMBL/GenBank/DDBJ whole genome shotgun (WGS) entry which is preliminary data.</text>
</comment>